<reference evidence="7" key="1">
    <citation type="submission" date="2021-08" db="EMBL/GenBank/DDBJ databases">
        <title>WGS assembly of Ceratopteris richardii.</title>
        <authorList>
            <person name="Marchant D.B."/>
            <person name="Chen G."/>
            <person name="Jenkins J."/>
            <person name="Shu S."/>
            <person name="Leebens-Mack J."/>
            <person name="Grimwood J."/>
            <person name="Schmutz J."/>
            <person name="Soltis P."/>
            <person name="Soltis D."/>
            <person name="Chen Z.-H."/>
        </authorList>
    </citation>
    <scope>NUCLEOTIDE SEQUENCE</scope>
    <source>
        <strain evidence="7">Whitten #5841</strain>
        <tissue evidence="7">Leaf</tissue>
    </source>
</reference>
<dbReference type="InterPro" id="IPR004345">
    <property type="entry name" value="TB2_DP1_HVA22"/>
</dbReference>
<dbReference type="OMA" id="RILVWLP"/>
<dbReference type="Proteomes" id="UP000825935">
    <property type="component" value="Chromosome 8"/>
</dbReference>
<feature type="transmembrane region" description="Helical" evidence="6">
    <location>
        <begin position="73"/>
        <end position="96"/>
    </location>
</feature>
<keyword evidence="4 6" id="KW-1133">Transmembrane helix</keyword>
<proteinExistence type="inferred from homology"/>
<evidence type="ECO:0000313" key="8">
    <source>
        <dbReference type="Proteomes" id="UP000825935"/>
    </source>
</evidence>
<evidence type="ECO:0000256" key="3">
    <source>
        <dbReference type="ARBA" id="ARBA00022692"/>
    </source>
</evidence>
<dbReference type="PANTHER" id="PTHR12300:SF161">
    <property type="entry name" value="RECEPTOR EXPRESSION-ENHANCING PROTEIN"/>
    <property type="match status" value="1"/>
</dbReference>
<name>A0A8T2UEG9_CERRI</name>
<feature type="transmembrane region" description="Helical" evidence="6">
    <location>
        <begin position="6"/>
        <end position="26"/>
    </location>
</feature>
<evidence type="ECO:0000256" key="6">
    <source>
        <dbReference type="RuleBase" id="RU362006"/>
    </source>
</evidence>
<sequence>MSWIRAILANFDIIGGPIMMLLYPLFASIKAIESPSKIDDQQWLTYWILYSFITLVELSFWKLFYWIPLWGKIKFFLICWLVLPQFNGAAFIYDYFVRKKLLKDSKGDAPVSPRLERMMSVNAQASVQQFINNYGQDAFEKVIAAATNEARKYKLSPSSKGA</sequence>
<keyword evidence="3 6" id="KW-0812">Transmembrane</keyword>
<keyword evidence="5 6" id="KW-0472">Membrane</keyword>
<gene>
    <name evidence="7" type="ORF">KP509_08G072400</name>
</gene>
<accession>A0A8T2UEG9</accession>
<dbReference type="PANTHER" id="PTHR12300">
    <property type="entry name" value="HVA22-LIKE PROTEINS"/>
    <property type="match status" value="1"/>
</dbReference>
<dbReference type="GO" id="GO:0016020">
    <property type="term" value="C:membrane"/>
    <property type="evidence" value="ECO:0007669"/>
    <property type="project" value="UniProtKB-SubCell"/>
</dbReference>
<evidence type="ECO:0000313" key="7">
    <source>
        <dbReference type="EMBL" id="KAH7431905.1"/>
    </source>
</evidence>
<evidence type="ECO:0000256" key="1">
    <source>
        <dbReference type="ARBA" id="ARBA00004141"/>
    </source>
</evidence>
<evidence type="ECO:0000256" key="2">
    <source>
        <dbReference type="ARBA" id="ARBA00008573"/>
    </source>
</evidence>
<comment type="similarity">
    <text evidence="2 6">Belongs to the DP1 family.</text>
</comment>
<protein>
    <recommendedName>
        <fullName evidence="6">HVA22-like protein</fullName>
    </recommendedName>
</protein>
<comment type="caution">
    <text evidence="7">The sequence shown here is derived from an EMBL/GenBank/DDBJ whole genome shotgun (WGS) entry which is preliminary data.</text>
</comment>
<comment type="subcellular location">
    <subcellularLocation>
        <location evidence="1 6">Membrane</location>
        <topology evidence="1 6">Multi-pass membrane protein</topology>
    </subcellularLocation>
</comment>
<dbReference type="OrthoDB" id="10009287at2759"/>
<feature type="transmembrane region" description="Helical" evidence="6">
    <location>
        <begin position="47"/>
        <end position="67"/>
    </location>
</feature>
<evidence type="ECO:0000256" key="5">
    <source>
        <dbReference type="ARBA" id="ARBA00023136"/>
    </source>
</evidence>
<dbReference type="Pfam" id="PF03134">
    <property type="entry name" value="TB2_DP1_HVA22"/>
    <property type="match status" value="1"/>
</dbReference>
<keyword evidence="8" id="KW-1185">Reference proteome</keyword>
<evidence type="ECO:0000256" key="4">
    <source>
        <dbReference type="ARBA" id="ARBA00022989"/>
    </source>
</evidence>
<dbReference type="AlphaFoldDB" id="A0A8T2UEG9"/>
<dbReference type="EMBL" id="CM035413">
    <property type="protein sequence ID" value="KAH7431905.1"/>
    <property type="molecule type" value="Genomic_DNA"/>
</dbReference>
<organism evidence="7 8">
    <name type="scientific">Ceratopteris richardii</name>
    <name type="common">Triangle waterfern</name>
    <dbReference type="NCBI Taxonomy" id="49495"/>
    <lineage>
        <taxon>Eukaryota</taxon>
        <taxon>Viridiplantae</taxon>
        <taxon>Streptophyta</taxon>
        <taxon>Embryophyta</taxon>
        <taxon>Tracheophyta</taxon>
        <taxon>Polypodiopsida</taxon>
        <taxon>Polypodiidae</taxon>
        <taxon>Polypodiales</taxon>
        <taxon>Pteridineae</taxon>
        <taxon>Pteridaceae</taxon>
        <taxon>Parkerioideae</taxon>
        <taxon>Ceratopteris</taxon>
    </lineage>
</organism>